<evidence type="ECO:0000256" key="3">
    <source>
        <dbReference type="SAM" id="MobiDB-lite"/>
    </source>
</evidence>
<dbReference type="OrthoDB" id="10262929at2759"/>
<protein>
    <submittedName>
        <fullName evidence="4">Coiled-coil domain-containing 146-like</fullName>
    </submittedName>
</protein>
<feature type="coiled-coil region" evidence="2">
    <location>
        <begin position="658"/>
        <end position="709"/>
    </location>
</feature>
<name>A0A2P6TVF9_CHLSO</name>
<dbReference type="STRING" id="3076.A0A2P6TVF9"/>
<feature type="coiled-coil region" evidence="2">
    <location>
        <begin position="69"/>
        <end position="152"/>
    </location>
</feature>
<evidence type="ECO:0000313" key="5">
    <source>
        <dbReference type="Proteomes" id="UP000239899"/>
    </source>
</evidence>
<dbReference type="PANTHER" id="PTHR32083">
    <property type="entry name" value="CILIA AND FLAGELLA-ASSOCIATED PROTEIN 58-RELATED"/>
    <property type="match status" value="1"/>
</dbReference>
<evidence type="ECO:0000313" key="4">
    <source>
        <dbReference type="EMBL" id="PRW58036.1"/>
    </source>
</evidence>
<organism evidence="4 5">
    <name type="scientific">Chlorella sorokiniana</name>
    <name type="common">Freshwater green alga</name>
    <dbReference type="NCBI Taxonomy" id="3076"/>
    <lineage>
        <taxon>Eukaryota</taxon>
        <taxon>Viridiplantae</taxon>
        <taxon>Chlorophyta</taxon>
        <taxon>core chlorophytes</taxon>
        <taxon>Trebouxiophyceae</taxon>
        <taxon>Chlorellales</taxon>
        <taxon>Chlorellaceae</taxon>
        <taxon>Chlorella clade</taxon>
        <taxon>Chlorella</taxon>
    </lineage>
</organism>
<proteinExistence type="predicted"/>
<gene>
    <name evidence="4" type="ORF">C2E21_3622</name>
</gene>
<keyword evidence="1 2" id="KW-0175">Coiled coil</keyword>
<dbReference type="EMBL" id="LHPG02000006">
    <property type="protein sequence ID" value="PRW58036.1"/>
    <property type="molecule type" value="Genomic_DNA"/>
</dbReference>
<evidence type="ECO:0000256" key="1">
    <source>
        <dbReference type="ARBA" id="ARBA00023054"/>
    </source>
</evidence>
<dbReference type="PANTHER" id="PTHR32083:SF34">
    <property type="entry name" value="COILED-COIL DOMAIN-CONTAINING PROTEIN 146"/>
    <property type="match status" value="1"/>
</dbReference>
<feature type="coiled-coil region" evidence="2">
    <location>
        <begin position="182"/>
        <end position="258"/>
    </location>
</feature>
<accession>A0A2P6TVF9</accession>
<evidence type="ECO:0000256" key="2">
    <source>
        <dbReference type="SAM" id="Coils"/>
    </source>
</evidence>
<dbReference type="AlphaFoldDB" id="A0A2P6TVF9"/>
<comment type="caution">
    <text evidence="4">The sequence shown here is derived from an EMBL/GenBank/DDBJ whole genome shotgun (WGS) entry which is preliminary data.</text>
</comment>
<keyword evidence="5" id="KW-1185">Reference proteome</keyword>
<feature type="region of interest" description="Disordered" evidence="3">
    <location>
        <begin position="22"/>
        <end position="48"/>
    </location>
</feature>
<reference evidence="4 5" key="1">
    <citation type="journal article" date="2018" name="Plant J.">
        <title>Genome sequences of Chlorella sorokiniana UTEX 1602 and Micractinium conductrix SAG 241.80: implications to maltose excretion by a green alga.</title>
        <authorList>
            <person name="Arriola M.B."/>
            <person name="Velmurugan N."/>
            <person name="Zhang Y."/>
            <person name="Plunkett M.H."/>
            <person name="Hondzo H."/>
            <person name="Barney B.M."/>
        </authorList>
    </citation>
    <scope>NUCLEOTIDE SEQUENCE [LARGE SCALE GENOMIC DNA]</scope>
    <source>
        <strain evidence="5">UTEX 1602</strain>
    </source>
</reference>
<feature type="coiled-coil region" evidence="2">
    <location>
        <begin position="343"/>
        <end position="395"/>
    </location>
</feature>
<dbReference type="Proteomes" id="UP000239899">
    <property type="component" value="Unassembled WGS sequence"/>
</dbReference>
<feature type="coiled-coil region" evidence="2">
    <location>
        <begin position="459"/>
        <end position="552"/>
    </location>
</feature>
<dbReference type="GO" id="GO:0005856">
    <property type="term" value="C:cytoskeleton"/>
    <property type="evidence" value="ECO:0007669"/>
    <property type="project" value="TreeGrafter"/>
</dbReference>
<sequence>MAAGEPDAPAGELEALLERDEAARALEEAARPLSAAAAGTPPPPPERLEHARAAYGALQRAALRAVADLAALQARVAQLLGQLGALEAQRTAAEHGFSDPLQLLDKFREDRDEAQRQAVAAADAEEAAQQQATALQQRLALLSGKLSEVEEERRAELAPSIRAARDDVALLRSQLEAEGAKAAVARSQVSSLAAQLETLQLEIEHLRSALDEERDAASKADSAPGRARQAADAAVAALRALREEEAEVAAQLRTWEAAEAVSAQETKEVVQQHAAAVKACDKLRNQIAVRERAADEVSRDIEMALVEAERLLAEQVAWDMEVEKKKGDAKREGEAVRSEQRGREVCQRRLNRAELEARQLAGELPGLQAAVSSLAAALTGEQKAAEREAAEAARLQGEVAGMVEQIAAEKKLTSVQEALVAASLADVRQLEEDTAALRVAAVERDTAIRGTMSQRDAAVRFLNQRLQRLAEVISKAEAKDGELEELEKKKGEVRGAHRDLRDLCSLMGGQMGRFRSLLEYAGRSAEDLRDRLRAAEEELASLKQAADARASEARGAERTRAAAQADKALLAAQLATQRRKAAAAAEVVDTAAIERGLLQRGAEEAQEAVTRLAASKASAAGAKASAQAGLLERDEELCGLYERSAALQQDIVTGTLALQQCDDDMRVLQLEVGELQRRLHATHKTAPDVVAYDRQIASLKAEVLRARKEAETFGAALESPKDCPDRWRVLPGKIPVKEDLSARIGQIEERLAARRDLAAQKDSVLEELERLTEGLVAQARASHDPAFDITLRMNEARRQQAAVTRRMMATVSELSLYQALSLKFSADRDALKSELAAAKAAVAAGRPPTAGTDQEFERMERDRVAEAEVRAQAAELRQLKAAGLLGAARSTVTPRPLAYTAPPGEDGELVYKPFPAAFKPVKAAEPPVAVALAAARRGQRDAAVAVPGSPVPLLAGTASA</sequence>